<feature type="domain" description="YcgL" evidence="2">
    <location>
        <begin position="1"/>
        <end position="85"/>
    </location>
</feature>
<dbReference type="Proteomes" id="UP000224974">
    <property type="component" value="Unassembled WGS sequence"/>
</dbReference>
<dbReference type="OrthoDB" id="7062382at2"/>
<dbReference type="STRING" id="1111728.GCA_000427805_01093"/>
<name>A0A2C6C398_9GAMM</name>
<dbReference type="InterPro" id="IPR027354">
    <property type="entry name" value="YcgL_dom"/>
</dbReference>
<evidence type="ECO:0000313" key="3">
    <source>
        <dbReference type="EMBL" id="PHI30810.1"/>
    </source>
</evidence>
<evidence type="ECO:0000313" key="5">
    <source>
        <dbReference type="Proteomes" id="UP000224974"/>
    </source>
</evidence>
<dbReference type="EMBL" id="CAADJA010000002">
    <property type="protein sequence ID" value="VFS50551.1"/>
    <property type="molecule type" value="Genomic_DNA"/>
</dbReference>
<keyword evidence="5" id="KW-1185">Reference proteome</keyword>
<organism evidence="3 5">
    <name type="scientific">Budvicia aquatica</name>
    <dbReference type="NCBI Taxonomy" id="82979"/>
    <lineage>
        <taxon>Bacteria</taxon>
        <taxon>Pseudomonadati</taxon>
        <taxon>Pseudomonadota</taxon>
        <taxon>Gammaproteobacteria</taxon>
        <taxon>Enterobacterales</taxon>
        <taxon>Budviciaceae</taxon>
        <taxon>Budvicia</taxon>
    </lineage>
</organism>
<dbReference type="PANTHER" id="PTHR38109">
    <property type="entry name" value="PROTEIN YCGL"/>
    <property type="match status" value="1"/>
</dbReference>
<dbReference type="RefSeq" id="WP_029094212.1">
    <property type="nucleotide sequence ID" value="NZ_CAADJA010000002.1"/>
</dbReference>
<dbReference type="SUPFAM" id="SSF160191">
    <property type="entry name" value="YcgL-like"/>
    <property type="match status" value="1"/>
</dbReference>
<dbReference type="EMBL" id="PDDX01000001">
    <property type="protein sequence ID" value="PHI30810.1"/>
    <property type="molecule type" value="Genomic_DNA"/>
</dbReference>
<dbReference type="InterPro" id="IPR038068">
    <property type="entry name" value="YcgL-like_sf"/>
</dbReference>
<reference evidence="3" key="2">
    <citation type="submission" date="2017-09" db="EMBL/GenBank/DDBJ databases">
        <title>FDA dAtabase for Regulatory Grade micrObial Sequences (FDA-ARGOS): Supporting development and validation of Infectious Disease Dx tests.</title>
        <authorList>
            <person name="Minogue T."/>
            <person name="Wolcott M."/>
            <person name="Wasieloski L."/>
            <person name="Aguilar W."/>
            <person name="Moore D."/>
            <person name="Tallon L.J."/>
            <person name="Sadzewicz L."/>
            <person name="Ott S."/>
            <person name="Zhao X."/>
            <person name="Nagaraj S."/>
            <person name="Vavikolanu K."/>
            <person name="Aluvathingal J."/>
            <person name="Nadendla S."/>
            <person name="Sichtig H."/>
        </authorList>
    </citation>
    <scope>NUCLEOTIDE SEQUENCE</scope>
    <source>
        <strain evidence="3">FDAARGOS_387</strain>
    </source>
</reference>
<dbReference type="Pfam" id="PF05166">
    <property type="entry name" value="YcgL"/>
    <property type="match status" value="1"/>
</dbReference>
<gene>
    <name evidence="4" type="primary">ycgL</name>
    <name evidence="3" type="ORF">CRN84_16430</name>
    <name evidence="4" type="ORF">NCTC12282_04566</name>
</gene>
<evidence type="ECO:0000256" key="1">
    <source>
        <dbReference type="HAMAP-Rule" id="MF_01866"/>
    </source>
</evidence>
<proteinExistence type="inferred from homology"/>
<sequence>MLCAIYRSTKRDQTYLYVEIRDDFSKVPPELIKNFGKPVFVMMLSLDKRDRLASADINKVRVSLTEQGFYLQVPPPIESLLQTPESID</sequence>
<evidence type="ECO:0000313" key="4">
    <source>
        <dbReference type="EMBL" id="VFS50551.1"/>
    </source>
</evidence>
<dbReference type="Proteomes" id="UP000373449">
    <property type="component" value="Unassembled WGS sequence"/>
</dbReference>
<reference evidence="5" key="1">
    <citation type="submission" date="2017-09" db="EMBL/GenBank/DDBJ databases">
        <title>FDA dAtabase for Regulatory Grade micrObial Sequences (FDA-ARGOS): Supporting development and validation of Infectious Disease Dx tests.</title>
        <authorList>
            <person name="Minogue T."/>
            <person name="Wolcott M."/>
            <person name="Wasieloski L."/>
            <person name="Aguilar W."/>
            <person name="Moore D."/>
            <person name="Tallon L."/>
            <person name="Sadzewicz L."/>
            <person name="Ott S."/>
            <person name="Zhao X."/>
            <person name="Nagaraj S."/>
            <person name="Vavikolanu K."/>
            <person name="Aluvathingal J."/>
            <person name="Nadendla S."/>
            <person name="Sichtig H."/>
        </authorList>
    </citation>
    <scope>NUCLEOTIDE SEQUENCE [LARGE SCALE GENOMIC DNA]</scope>
    <source>
        <strain evidence="5">FDAARGOS_387</strain>
    </source>
</reference>
<dbReference type="HAMAP" id="MF_01866">
    <property type="entry name" value="UPF0745"/>
    <property type="match status" value="1"/>
</dbReference>
<evidence type="ECO:0000259" key="2">
    <source>
        <dbReference type="PROSITE" id="PS51648"/>
    </source>
</evidence>
<dbReference type="PANTHER" id="PTHR38109:SF1">
    <property type="entry name" value="PROTEIN YCGL"/>
    <property type="match status" value="1"/>
</dbReference>
<evidence type="ECO:0000313" key="6">
    <source>
        <dbReference type="Proteomes" id="UP000373449"/>
    </source>
</evidence>
<reference evidence="4 6" key="3">
    <citation type="submission" date="2019-03" db="EMBL/GenBank/DDBJ databases">
        <authorList>
            <consortium name="Pathogen Informatics"/>
        </authorList>
    </citation>
    <scope>NUCLEOTIDE SEQUENCE [LARGE SCALE GENOMIC DNA]</scope>
    <source>
        <strain evidence="4 6">NCTC12282</strain>
    </source>
</reference>
<accession>A0A2C6C398</accession>
<protein>
    <recommendedName>
        <fullName evidence="1">YcgL domain-containing protein CRN84_16430</fullName>
    </recommendedName>
</protein>
<dbReference type="PROSITE" id="PS51648">
    <property type="entry name" value="YCGL"/>
    <property type="match status" value="1"/>
</dbReference>
<dbReference type="AlphaFoldDB" id="A0A2C6C398"/>
<dbReference type="Gene3D" id="3.10.510.20">
    <property type="entry name" value="YcgL domain"/>
    <property type="match status" value="1"/>
</dbReference>